<evidence type="ECO:0000256" key="2">
    <source>
        <dbReference type="ARBA" id="ARBA00022803"/>
    </source>
</evidence>
<gene>
    <name evidence="6" type="ORF">ACFO9E_16505</name>
</gene>
<evidence type="ECO:0000313" key="7">
    <source>
        <dbReference type="Proteomes" id="UP001595993"/>
    </source>
</evidence>
<dbReference type="InterPro" id="IPR013105">
    <property type="entry name" value="TPR_2"/>
</dbReference>
<evidence type="ECO:0000313" key="6">
    <source>
        <dbReference type="EMBL" id="MFC4609407.1"/>
    </source>
</evidence>
<reference evidence="7" key="1">
    <citation type="journal article" date="2019" name="Int. J. Syst. Evol. Microbiol.">
        <title>The Global Catalogue of Microorganisms (GCM) 10K type strain sequencing project: providing services to taxonomists for standard genome sequencing and annotation.</title>
        <authorList>
            <consortium name="The Broad Institute Genomics Platform"/>
            <consortium name="The Broad Institute Genome Sequencing Center for Infectious Disease"/>
            <person name="Wu L."/>
            <person name="Ma J."/>
        </authorList>
    </citation>
    <scope>NUCLEOTIDE SEQUENCE [LARGE SCALE GENOMIC DNA]</scope>
    <source>
        <strain evidence="7">CGMCC 4.7139</strain>
    </source>
</reference>
<feature type="repeat" description="TPR" evidence="3">
    <location>
        <begin position="226"/>
        <end position="259"/>
    </location>
</feature>
<sequence>MKSEHVKNTAISTLVGATLVVGVITIAPGWGDKGPRPTPGAVGRAMSAVGTGTPASLLDLSALIEDRERWVRAHPRDEESWAVLGSAYVERGSRTADPAYYTQAQDALQRSVDVLPGEKGNVDALVGLAALANARHDFAKARTLGESAAKQKPRRWGTYPVLIDTYSGLGDYKAVGKAMDKLAKLHQGGQTLGRMAEVYRERGWREDAAAKAYDAVGSAESDAEKAAALHLLGDLSWERGEPEEAIEQYDSALKLAPDHHPSLASRGRALAALGRTDEAFRDYQSALDHAPLPEYALEAGELYQSLGLDGDAASQYARLRKWAERAGIDGVNEELVLGLFEADHGDDVDAAVRRLQAEWDRGHRSMYVADALGWALFRAGNAEDALPHAKTATDQGMRSALFAYHRGEIERALDLPGPARRHLGEALRINPYFSPLLAPEARDALDELGEPPPGGPEDLLGYDPEEMEAEAEADSASPSPSPSGSDSGAASADAEASPPPDSRPSEVASENEEASEPSDGRSPDATRATQSAPEENQSEESAEPSASPTPSRESE</sequence>
<evidence type="ECO:0000256" key="4">
    <source>
        <dbReference type="SAM" id="MobiDB-lite"/>
    </source>
</evidence>
<keyword evidence="7" id="KW-1185">Reference proteome</keyword>
<keyword evidence="2 3" id="KW-0802">TPR repeat</keyword>
<dbReference type="RefSeq" id="WP_381196133.1">
    <property type="nucleotide sequence ID" value="NZ_JBHSFE010000014.1"/>
</dbReference>
<keyword evidence="5" id="KW-1133">Transmembrane helix</keyword>
<comment type="caution">
    <text evidence="6">The sequence shown here is derived from an EMBL/GenBank/DDBJ whole genome shotgun (WGS) entry which is preliminary data.</text>
</comment>
<dbReference type="InterPro" id="IPR019734">
    <property type="entry name" value="TPR_rpt"/>
</dbReference>
<name>A0ABV9G615_9ACTN</name>
<dbReference type="PROSITE" id="PS50005">
    <property type="entry name" value="TPR"/>
    <property type="match status" value="1"/>
</dbReference>
<proteinExistence type="predicted"/>
<dbReference type="PANTHER" id="PTHR44749">
    <property type="entry name" value="SUPPRESSOR OF RPS4-RLD 1"/>
    <property type="match status" value="1"/>
</dbReference>
<dbReference type="SUPFAM" id="SSF48452">
    <property type="entry name" value="TPR-like"/>
    <property type="match status" value="1"/>
</dbReference>
<feature type="region of interest" description="Disordered" evidence="4">
    <location>
        <begin position="467"/>
        <end position="555"/>
    </location>
</feature>
<accession>A0ABV9G615</accession>
<dbReference type="Pfam" id="PF07719">
    <property type="entry name" value="TPR_2"/>
    <property type="match status" value="1"/>
</dbReference>
<dbReference type="Gene3D" id="1.25.40.10">
    <property type="entry name" value="Tetratricopeptide repeat domain"/>
    <property type="match status" value="1"/>
</dbReference>
<evidence type="ECO:0000256" key="5">
    <source>
        <dbReference type="SAM" id="Phobius"/>
    </source>
</evidence>
<evidence type="ECO:0000256" key="1">
    <source>
        <dbReference type="ARBA" id="ARBA00022737"/>
    </source>
</evidence>
<protein>
    <submittedName>
        <fullName evidence="6">Tetratricopeptide repeat protein</fullName>
    </submittedName>
</protein>
<evidence type="ECO:0000256" key="3">
    <source>
        <dbReference type="PROSITE-ProRule" id="PRU00339"/>
    </source>
</evidence>
<keyword evidence="5" id="KW-0472">Membrane</keyword>
<keyword evidence="5" id="KW-0812">Transmembrane</keyword>
<dbReference type="PROSITE" id="PS50293">
    <property type="entry name" value="TPR_REGION"/>
    <property type="match status" value="1"/>
</dbReference>
<organism evidence="6 7">
    <name type="scientific">Streptomyces maoxianensis</name>
    <dbReference type="NCBI Taxonomy" id="1459942"/>
    <lineage>
        <taxon>Bacteria</taxon>
        <taxon>Bacillati</taxon>
        <taxon>Actinomycetota</taxon>
        <taxon>Actinomycetes</taxon>
        <taxon>Kitasatosporales</taxon>
        <taxon>Streptomycetaceae</taxon>
        <taxon>Streptomyces</taxon>
    </lineage>
</organism>
<dbReference type="Proteomes" id="UP001595993">
    <property type="component" value="Unassembled WGS sequence"/>
</dbReference>
<keyword evidence="1" id="KW-0677">Repeat</keyword>
<dbReference type="EMBL" id="JBHSFE010000014">
    <property type="protein sequence ID" value="MFC4609407.1"/>
    <property type="molecule type" value="Genomic_DNA"/>
</dbReference>
<feature type="compositionally biased region" description="Low complexity" evidence="4">
    <location>
        <begin position="474"/>
        <end position="496"/>
    </location>
</feature>
<dbReference type="InterPro" id="IPR011990">
    <property type="entry name" value="TPR-like_helical_dom_sf"/>
</dbReference>
<dbReference type="PANTHER" id="PTHR44749:SF1">
    <property type="entry name" value="TETRATRICOPEPTIDE-LIKE HELICAL DOMAIN-CONTAINING PROTEIN"/>
    <property type="match status" value="1"/>
</dbReference>
<feature type="transmembrane region" description="Helical" evidence="5">
    <location>
        <begin position="12"/>
        <end position="31"/>
    </location>
</feature>
<dbReference type="InterPro" id="IPR044650">
    <property type="entry name" value="SRFR1-like"/>
</dbReference>
<dbReference type="SMART" id="SM00028">
    <property type="entry name" value="TPR"/>
    <property type="match status" value="4"/>
</dbReference>
<feature type="compositionally biased region" description="Low complexity" evidence="4">
    <location>
        <begin position="543"/>
        <end position="555"/>
    </location>
</feature>